<organism evidence="1 2">
    <name type="scientific">Ramlibacter montanisoli</name>
    <dbReference type="NCBI Taxonomy" id="2732512"/>
    <lineage>
        <taxon>Bacteria</taxon>
        <taxon>Pseudomonadati</taxon>
        <taxon>Pseudomonadota</taxon>
        <taxon>Betaproteobacteria</taxon>
        <taxon>Burkholderiales</taxon>
        <taxon>Comamonadaceae</taxon>
        <taxon>Ramlibacter</taxon>
    </lineage>
</organism>
<accession>A0A849K4Z9</accession>
<dbReference type="AlphaFoldDB" id="A0A849K4Z9"/>
<name>A0A849K4Z9_9BURK</name>
<protein>
    <submittedName>
        <fullName evidence="1">Uncharacterized protein</fullName>
    </submittedName>
</protein>
<reference evidence="1 2" key="1">
    <citation type="submission" date="2020-05" db="EMBL/GenBank/DDBJ databases">
        <authorList>
            <person name="Khan S.A."/>
            <person name="Jeon C.O."/>
            <person name="Chun B.H."/>
        </authorList>
    </citation>
    <scope>NUCLEOTIDE SEQUENCE [LARGE SCALE GENOMIC DNA]</scope>
    <source>
        <strain evidence="1 2">B156</strain>
    </source>
</reference>
<reference evidence="1 2" key="2">
    <citation type="submission" date="2020-06" db="EMBL/GenBank/DDBJ databases">
        <title>Ramlibacter rhizophilus sp. nov., isolated from rhizosphere soil of national flower Mugunghwa from South Korea.</title>
        <authorList>
            <person name="Zheng-Fei Y."/>
            <person name="Huan T."/>
        </authorList>
    </citation>
    <scope>NUCLEOTIDE SEQUENCE [LARGE SCALE GENOMIC DNA]</scope>
    <source>
        <strain evidence="1 2">B156</strain>
    </source>
</reference>
<sequence>MSASQAPALDAIALQLAAALDPYDRDAAAMVAGWPDMALYRSVGEQVETIRMYSNALPVAGLQWVELLIAHAELMHLLWQGQSGGTADGLAQLAARRDRHAACVLALRHRCLQLVGRHNTLLPEGESP</sequence>
<dbReference type="Proteomes" id="UP000552954">
    <property type="component" value="Unassembled WGS sequence"/>
</dbReference>
<gene>
    <name evidence="1" type="ORF">HK415_10415</name>
</gene>
<proteinExistence type="predicted"/>
<keyword evidence="2" id="KW-1185">Reference proteome</keyword>
<dbReference type="EMBL" id="JABFCS010000001">
    <property type="protein sequence ID" value="NNU43482.1"/>
    <property type="molecule type" value="Genomic_DNA"/>
</dbReference>
<dbReference type="RefSeq" id="WP_171558735.1">
    <property type="nucleotide sequence ID" value="NZ_JABFCS010000001.1"/>
</dbReference>
<comment type="caution">
    <text evidence="1">The sequence shown here is derived from an EMBL/GenBank/DDBJ whole genome shotgun (WGS) entry which is preliminary data.</text>
</comment>
<evidence type="ECO:0000313" key="2">
    <source>
        <dbReference type="Proteomes" id="UP000552954"/>
    </source>
</evidence>
<evidence type="ECO:0000313" key="1">
    <source>
        <dbReference type="EMBL" id="NNU43482.1"/>
    </source>
</evidence>